<dbReference type="PANTHER" id="PTHR36155">
    <property type="entry name" value="BLL5354 PROTEIN"/>
    <property type="match status" value="1"/>
</dbReference>
<dbReference type="Pfam" id="PF04008">
    <property type="entry name" value="Adenosine_kin"/>
    <property type="match status" value="1"/>
</dbReference>
<proteinExistence type="predicted"/>
<dbReference type="AlphaFoldDB" id="Q3SBA3"/>
<protein>
    <submittedName>
        <fullName evidence="1">Uncharacterized conserved protein</fullName>
    </submittedName>
</protein>
<organism evidence="1">
    <name type="scientific">uncultured euryarchaeote Alv-FOS5</name>
    <dbReference type="NCBI Taxonomy" id="337891"/>
    <lineage>
        <taxon>Archaea</taxon>
        <taxon>Methanobacteriati</taxon>
        <taxon>Methanobacteriota</taxon>
        <taxon>environmental samples</taxon>
    </lineage>
</organism>
<dbReference type="InterPro" id="IPR007153">
    <property type="entry name" value="Adenosine_kinase"/>
</dbReference>
<name>Q3SBA3_9EURY</name>
<dbReference type="SUPFAM" id="SSF103165">
    <property type="entry name" value="Ta1353-like"/>
    <property type="match status" value="1"/>
</dbReference>
<dbReference type="EMBL" id="DQ078753">
    <property type="protein sequence ID" value="AAZ32107.1"/>
    <property type="molecule type" value="Genomic_DNA"/>
</dbReference>
<sequence>MVRLITIPIELEEGVEAIIGQGNFSLKTVDDIARALIASSSRIKVGVAMNDGGMKITRTSGNDKDLEKAAGELAYLVGAGHVFIALIKDAYPVNILNDLKHVHGVCRVFAASSNPMEVVIAETDLGRAVLGVVDGHKSEGIEDEETKRERRELLHKIGYNLG</sequence>
<dbReference type="PANTHER" id="PTHR36155:SF1">
    <property type="entry name" value="BLL5354 PROTEIN"/>
    <property type="match status" value="1"/>
</dbReference>
<reference evidence="1" key="1">
    <citation type="journal article" date="2006" name="FEMS Microbiol. Ecol.">
        <title>Uncultured Archaea in a hydrothermal microbial assemblage: phylogenetic diversity and characterization of a genome fragment from a euryarchaeote.</title>
        <authorList>
            <person name="Moussard H."/>
            <person name="Moreira D."/>
            <person name="Cambon-Bonavita M.A."/>
            <person name="Lopez-Garcia P."/>
            <person name="Jeanthon C."/>
        </authorList>
    </citation>
    <scope>NUCLEOTIDE SEQUENCE</scope>
</reference>
<dbReference type="InterPro" id="IPR036902">
    <property type="entry name" value="Ta1353-like_sf"/>
</dbReference>
<dbReference type="Gene3D" id="3.40.1520.10">
    <property type="entry name" value="Ta1353-like"/>
    <property type="match status" value="1"/>
</dbReference>
<accession>Q3SBA3</accession>
<evidence type="ECO:0000313" key="1">
    <source>
        <dbReference type="EMBL" id="AAZ32107.1"/>
    </source>
</evidence>